<reference evidence="1" key="1">
    <citation type="journal article" date="2016" name="Insect Biochem. Mol. Biol.">
        <title>Multifaceted biological insights from a draft genome sequence of the tobacco hornworm moth, Manduca sexta.</title>
        <authorList>
            <person name="Kanost M.R."/>
            <person name="Arrese E.L."/>
            <person name="Cao X."/>
            <person name="Chen Y.R."/>
            <person name="Chellapilla S."/>
            <person name="Goldsmith M.R."/>
            <person name="Grosse-Wilde E."/>
            <person name="Heckel D.G."/>
            <person name="Herndon N."/>
            <person name="Jiang H."/>
            <person name="Papanicolaou A."/>
            <person name="Qu J."/>
            <person name="Soulages J.L."/>
            <person name="Vogel H."/>
            <person name="Walters J."/>
            <person name="Waterhouse R.M."/>
            <person name="Ahn S.J."/>
            <person name="Almeida F.C."/>
            <person name="An C."/>
            <person name="Aqrawi P."/>
            <person name="Bretschneider A."/>
            <person name="Bryant W.B."/>
            <person name="Bucks S."/>
            <person name="Chao H."/>
            <person name="Chevignon G."/>
            <person name="Christen J.M."/>
            <person name="Clarke D.F."/>
            <person name="Dittmer N.T."/>
            <person name="Ferguson L.C.F."/>
            <person name="Garavelou S."/>
            <person name="Gordon K.H.J."/>
            <person name="Gunaratna R.T."/>
            <person name="Han Y."/>
            <person name="Hauser F."/>
            <person name="He Y."/>
            <person name="Heidel-Fischer H."/>
            <person name="Hirsh A."/>
            <person name="Hu Y."/>
            <person name="Jiang H."/>
            <person name="Kalra D."/>
            <person name="Klinner C."/>
            <person name="Konig C."/>
            <person name="Kovar C."/>
            <person name="Kroll A.R."/>
            <person name="Kuwar S.S."/>
            <person name="Lee S.L."/>
            <person name="Lehman R."/>
            <person name="Li K."/>
            <person name="Li Z."/>
            <person name="Liang H."/>
            <person name="Lovelace S."/>
            <person name="Lu Z."/>
            <person name="Mansfield J.H."/>
            <person name="McCulloch K.J."/>
            <person name="Mathew T."/>
            <person name="Morton B."/>
            <person name="Muzny D.M."/>
            <person name="Neunemann D."/>
            <person name="Ongeri F."/>
            <person name="Pauchet Y."/>
            <person name="Pu L.L."/>
            <person name="Pyrousis I."/>
            <person name="Rao X.J."/>
            <person name="Redding A."/>
            <person name="Roesel C."/>
            <person name="Sanchez-Gracia A."/>
            <person name="Schaack S."/>
            <person name="Shukla A."/>
            <person name="Tetreau G."/>
            <person name="Wang Y."/>
            <person name="Xiong G.H."/>
            <person name="Traut W."/>
            <person name="Walsh T.K."/>
            <person name="Worley K.C."/>
            <person name="Wu D."/>
            <person name="Wu W."/>
            <person name="Wu Y.Q."/>
            <person name="Zhang X."/>
            <person name="Zou Z."/>
            <person name="Zucker H."/>
            <person name="Briscoe A.D."/>
            <person name="Burmester T."/>
            <person name="Clem R.J."/>
            <person name="Feyereisen R."/>
            <person name="Grimmelikhuijzen C.J.P."/>
            <person name="Hamodrakas S.J."/>
            <person name="Hansson B.S."/>
            <person name="Huguet E."/>
            <person name="Jermiin L.S."/>
            <person name="Lan Q."/>
            <person name="Lehman H.K."/>
            <person name="Lorenzen M."/>
            <person name="Merzendorfer H."/>
            <person name="Michalopoulos I."/>
            <person name="Morton D.B."/>
            <person name="Muthukrishnan S."/>
            <person name="Oakeshott J.G."/>
            <person name="Palmer W."/>
            <person name="Park Y."/>
            <person name="Passarelli A.L."/>
            <person name="Rozas J."/>
            <person name="Schwartz L.M."/>
            <person name="Smith W."/>
            <person name="Southgate A."/>
            <person name="Vilcinskas A."/>
            <person name="Vogt R."/>
            <person name="Wang P."/>
            <person name="Werren J."/>
            <person name="Yu X.Q."/>
            <person name="Zhou J.J."/>
            <person name="Brown S.J."/>
            <person name="Scherer S.E."/>
            <person name="Richards S."/>
            <person name="Blissard G.W."/>
        </authorList>
    </citation>
    <scope>NUCLEOTIDE SEQUENCE</scope>
</reference>
<evidence type="ECO:0000313" key="1">
    <source>
        <dbReference type="EMBL" id="KAG6443204.1"/>
    </source>
</evidence>
<sequence length="124" mass="13827">MPPEAVTYKMKAVIVLCKQYEERFFSQATGTISSENDSNNNQWIPHRRTFKQSNVEQKDSNVEMDAVTGCDRDASGAGSRLATRPASAFALPNIPMQILSVDQWEPSISCAQASIEIFKENKLI</sequence>
<comment type="caution">
    <text evidence="1">The sequence shown here is derived from an EMBL/GenBank/DDBJ whole genome shotgun (WGS) entry which is preliminary data.</text>
</comment>
<protein>
    <submittedName>
        <fullName evidence="1">Uncharacterized protein</fullName>
    </submittedName>
</protein>
<accession>A0A921YPT4</accession>
<name>A0A921YPT4_MANSE</name>
<proteinExistence type="predicted"/>
<dbReference type="EMBL" id="JH668300">
    <property type="protein sequence ID" value="KAG6443204.1"/>
    <property type="molecule type" value="Genomic_DNA"/>
</dbReference>
<evidence type="ECO:0000313" key="2">
    <source>
        <dbReference type="Proteomes" id="UP000791440"/>
    </source>
</evidence>
<reference evidence="1" key="2">
    <citation type="submission" date="2020-12" db="EMBL/GenBank/DDBJ databases">
        <authorList>
            <person name="Kanost M."/>
        </authorList>
    </citation>
    <scope>NUCLEOTIDE SEQUENCE</scope>
</reference>
<gene>
    <name evidence="1" type="ORF">O3G_MSEX002741</name>
</gene>
<organism evidence="1 2">
    <name type="scientific">Manduca sexta</name>
    <name type="common">Tobacco hawkmoth</name>
    <name type="synonym">Tobacco hornworm</name>
    <dbReference type="NCBI Taxonomy" id="7130"/>
    <lineage>
        <taxon>Eukaryota</taxon>
        <taxon>Metazoa</taxon>
        <taxon>Ecdysozoa</taxon>
        <taxon>Arthropoda</taxon>
        <taxon>Hexapoda</taxon>
        <taxon>Insecta</taxon>
        <taxon>Pterygota</taxon>
        <taxon>Neoptera</taxon>
        <taxon>Endopterygota</taxon>
        <taxon>Lepidoptera</taxon>
        <taxon>Glossata</taxon>
        <taxon>Ditrysia</taxon>
        <taxon>Bombycoidea</taxon>
        <taxon>Sphingidae</taxon>
        <taxon>Sphinginae</taxon>
        <taxon>Sphingini</taxon>
        <taxon>Manduca</taxon>
    </lineage>
</organism>
<dbReference type="AlphaFoldDB" id="A0A921YPT4"/>
<keyword evidence="2" id="KW-1185">Reference proteome</keyword>
<dbReference type="Proteomes" id="UP000791440">
    <property type="component" value="Unassembled WGS sequence"/>
</dbReference>